<evidence type="ECO:0000256" key="7">
    <source>
        <dbReference type="PIRNR" id="PIRNR004682"/>
    </source>
</evidence>
<dbReference type="NCBIfam" id="TIGR01662">
    <property type="entry name" value="HAD-SF-IIIA"/>
    <property type="match status" value="1"/>
</dbReference>
<dbReference type="RefSeq" id="WP_390299750.1">
    <property type="nucleotide sequence ID" value="NZ_JBHSFU010000015.1"/>
</dbReference>
<dbReference type="PIRSF" id="PIRSF004682">
    <property type="entry name" value="GmhB"/>
    <property type="match status" value="1"/>
</dbReference>
<evidence type="ECO:0000256" key="6">
    <source>
        <dbReference type="ARBA" id="ARBA00031828"/>
    </source>
</evidence>
<reference evidence="9" key="1">
    <citation type="journal article" date="2019" name="Int. J. Syst. Evol. Microbiol.">
        <title>The Global Catalogue of Microorganisms (GCM) 10K type strain sequencing project: providing services to taxonomists for standard genome sequencing and annotation.</title>
        <authorList>
            <consortium name="The Broad Institute Genomics Platform"/>
            <consortium name="The Broad Institute Genome Sequencing Center for Infectious Disease"/>
            <person name="Wu L."/>
            <person name="Ma J."/>
        </authorList>
    </citation>
    <scope>NUCLEOTIDE SEQUENCE [LARGE SCALE GENOMIC DNA]</scope>
    <source>
        <strain evidence="9">CGMCC 4.7426</strain>
    </source>
</reference>
<comment type="subcellular location">
    <subcellularLocation>
        <location evidence="1 7">Cytoplasm</location>
    </subcellularLocation>
</comment>
<keyword evidence="2 7" id="KW-0963">Cytoplasm</keyword>
<dbReference type="Pfam" id="PF13242">
    <property type="entry name" value="Hydrolase_like"/>
    <property type="match status" value="1"/>
</dbReference>
<comment type="similarity">
    <text evidence="7">Belongs to the gmhB family.</text>
</comment>
<dbReference type="Proteomes" id="UP001595989">
    <property type="component" value="Unassembled WGS sequence"/>
</dbReference>
<organism evidence="8 9">
    <name type="scientific">Virgibacillus kekensis</name>
    <dbReference type="NCBI Taxonomy" id="202261"/>
    <lineage>
        <taxon>Bacteria</taxon>
        <taxon>Bacillati</taxon>
        <taxon>Bacillota</taxon>
        <taxon>Bacilli</taxon>
        <taxon>Bacillales</taxon>
        <taxon>Bacillaceae</taxon>
        <taxon>Virgibacillus</taxon>
    </lineage>
</organism>
<proteinExistence type="inferred from homology"/>
<dbReference type="PANTHER" id="PTHR42891">
    <property type="entry name" value="D-GLYCERO-BETA-D-MANNO-HEPTOSE-1,7-BISPHOSPHATE 7-PHOSPHATASE"/>
    <property type="match status" value="1"/>
</dbReference>
<protein>
    <recommendedName>
        <fullName evidence="6 7">D,D-heptose 1,7-bisphosphate phosphatase</fullName>
        <ecNumber evidence="7">3.1.3.-</ecNumber>
    </recommendedName>
</protein>
<dbReference type="SUPFAM" id="SSF56784">
    <property type="entry name" value="HAD-like"/>
    <property type="match status" value="1"/>
</dbReference>
<dbReference type="GO" id="GO:0016787">
    <property type="term" value="F:hydrolase activity"/>
    <property type="evidence" value="ECO:0007669"/>
    <property type="project" value="UniProtKB-KW"/>
</dbReference>
<evidence type="ECO:0000256" key="2">
    <source>
        <dbReference type="ARBA" id="ARBA00022490"/>
    </source>
</evidence>
<keyword evidence="3" id="KW-0479">Metal-binding</keyword>
<dbReference type="InterPro" id="IPR004446">
    <property type="entry name" value="Heptose_bisP_phosphatase"/>
</dbReference>
<dbReference type="Gene3D" id="3.40.50.1000">
    <property type="entry name" value="HAD superfamily/HAD-like"/>
    <property type="match status" value="1"/>
</dbReference>
<evidence type="ECO:0000256" key="1">
    <source>
        <dbReference type="ARBA" id="ARBA00004496"/>
    </source>
</evidence>
<comment type="caution">
    <text evidence="8">The sequence shown here is derived from an EMBL/GenBank/DDBJ whole genome shotgun (WGS) entry which is preliminary data.</text>
</comment>
<evidence type="ECO:0000313" key="8">
    <source>
        <dbReference type="EMBL" id="MFC4560159.1"/>
    </source>
</evidence>
<keyword evidence="9" id="KW-1185">Reference proteome</keyword>
<dbReference type="NCBIfam" id="TIGR01656">
    <property type="entry name" value="Histidinol-ppas"/>
    <property type="match status" value="1"/>
</dbReference>
<evidence type="ECO:0000256" key="3">
    <source>
        <dbReference type="ARBA" id="ARBA00022723"/>
    </source>
</evidence>
<keyword evidence="4 7" id="KW-0378">Hydrolase</keyword>
<evidence type="ECO:0000256" key="5">
    <source>
        <dbReference type="ARBA" id="ARBA00023277"/>
    </source>
</evidence>
<dbReference type="InterPro" id="IPR023214">
    <property type="entry name" value="HAD_sf"/>
</dbReference>
<sequence length="180" mass="20042">MVIHAVFVDRDGTIGGSDKVEYPGEFALFPSVEASLEKLKQAGVKLFSFTNQPGISKGEAAREDFIRELEGFGFDEVCLCPHHPDEGCRCRKPGTGMLMQAREDYQLDLAKCVVIGDRWTDMVAADIAGCISILVKTGAGAEAYKKFQNNTYTGRWAEVDPELVANNFEQAVDWIFERYF</sequence>
<dbReference type="NCBIfam" id="NF005264">
    <property type="entry name" value="PRK06769.1"/>
    <property type="match status" value="1"/>
</dbReference>
<dbReference type="EMBL" id="JBHSFU010000015">
    <property type="protein sequence ID" value="MFC4560159.1"/>
    <property type="molecule type" value="Genomic_DNA"/>
</dbReference>
<name>A0ABV9DMN3_9BACI</name>
<gene>
    <name evidence="8" type="ORF">ACFO3D_18535</name>
</gene>
<accession>A0ABV9DMN3</accession>
<evidence type="ECO:0000256" key="4">
    <source>
        <dbReference type="ARBA" id="ARBA00022801"/>
    </source>
</evidence>
<dbReference type="InterPro" id="IPR036412">
    <property type="entry name" value="HAD-like_sf"/>
</dbReference>
<evidence type="ECO:0000313" key="9">
    <source>
        <dbReference type="Proteomes" id="UP001595989"/>
    </source>
</evidence>
<dbReference type="PANTHER" id="PTHR42891:SF1">
    <property type="entry name" value="D-GLYCERO-BETA-D-MANNO-HEPTOSE-1,7-BISPHOSPHATE 7-PHOSPHATASE"/>
    <property type="match status" value="1"/>
</dbReference>
<dbReference type="EC" id="3.1.3.-" evidence="7"/>
<keyword evidence="5 7" id="KW-0119">Carbohydrate metabolism</keyword>
<dbReference type="InterPro" id="IPR006543">
    <property type="entry name" value="Histidinol-phos"/>
</dbReference>
<dbReference type="InterPro" id="IPR006549">
    <property type="entry name" value="HAD-SF_hydro_IIIA"/>
</dbReference>